<reference evidence="2 3" key="1">
    <citation type="journal article" date="2015" name="Int. J. Syst. Evol. Microbiol.">
        <title>Halomonas salicampi sp. nov., a halotolerant and alkalitolerant bacterium isolated from a saltern soil.</title>
        <authorList>
            <person name="Lee J.C."/>
            <person name="Kim Y.S."/>
            <person name="Yun B.S."/>
            <person name="Whang K.S."/>
        </authorList>
    </citation>
    <scope>NUCLEOTIDE SEQUENCE [LARGE SCALE GENOMIC DNA]</scope>
    <source>
        <strain evidence="2 3">BH103</strain>
    </source>
</reference>
<comment type="caution">
    <text evidence="2">The sequence shown here is derived from an EMBL/GenBank/DDBJ whole genome shotgun (WGS) entry which is preliminary data.</text>
</comment>
<protein>
    <submittedName>
        <fullName evidence="2">Toprim domain-containing protein</fullName>
    </submittedName>
</protein>
<evidence type="ECO:0000259" key="1">
    <source>
        <dbReference type="Pfam" id="PF13362"/>
    </source>
</evidence>
<organism evidence="2 3">
    <name type="scientific">Vreelandella salicampi</name>
    <dbReference type="NCBI Taxonomy" id="1449798"/>
    <lineage>
        <taxon>Bacteria</taxon>
        <taxon>Pseudomonadati</taxon>
        <taxon>Pseudomonadota</taxon>
        <taxon>Gammaproteobacteria</taxon>
        <taxon>Oceanospirillales</taxon>
        <taxon>Halomonadaceae</taxon>
        <taxon>Vreelandella</taxon>
    </lineage>
</organism>
<keyword evidence="3" id="KW-1185">Reference proteome</keyword>
<dbReference type="Pfam" id="PF13362">
    <property type="entry name" value="Toprim_3"/>
    <property type="match status" value="1"/>
</dbReference>
<dbReference type="EMBL" id="JACCDF010000006">
    <property type="protein sequence ID" value="NYS60820.1"/>
    <property type="molecule type" value="Genomic_DNA"/>
</dbReference>
<evidence type="ECO:0000313" key="2">
    <source>
        <dbReference type="EMBL" id="NYS60820.1"/>
    </source>
</evidence>
<sequence>MVTPSTQEKARLGGRADVGAASVAGAEYSTIEHALSDALAAHGITGLAIRADGGIHRFDSADKPKGNRNGWYVCPTLEVAVYGFWHTGEQHTITTGGKADPAAAAETRLAYQRAREQREAERRAQQARTAEQARRWWAAAGAADPNHPYLTKKRLAPYGLRQRDTMLLVPLFHDGELVNLERIYPHGAKKALFGGRAKGVASLVGSLASADRVLVAEGWATAAALHEAMGVPVVVARNADNLEPVARRLRQRLPDDVTITIAADDDRFTEGNPGATKARLAALAIGAKVLMPTFCPGCARCTDFADVALCRKERVA</sequence>
<evidence type="ECO:0000313" key="3">
    <source>
        <dbReference type="Proteomes" id="UP000586119"/>
    </source>
</evidence>
<dbReference type="AlphaFoldDB" id="A0A7Z0RV30"/>
<proteinExistence type="predicted"/>
<feature type="domain" description="Toprim" evidence="1">
    <location>
        <begin position="213"/>
        <end position="307"/>
    </location>
</feature>
<dbReference type="InterPro" id="IPR034154">
    <property type="entry name" value="TOPRIM_DnaG/twinkle"/>
</dbReference>
<accession>A0A7Z0RV30</accession>
<dbReference type="Proteomes" id="UP000586119">
    <property type="component" value="Unassembled WGS sequence"/>
</dbReference>
<gene>
    <name evidence="2" type="ORF">HZS81_08615</name>
</gene>
<name>A0A7Z0RV30_9GAMM</name>
<dbReference type="CDD" id="cd01029">
    <property type="entry name" value="TOPRIM_primases"/>
    <property type="match status" value="1"/>
</dbReference>
<dbReference type="RefSeq" id="WP_179930147.1">
    <property type="nucleotide sequence ID" value="NZ_JACCDF010000006.1"/>
</dbReference>
<dbReference type="InterPro" id="IPR006171">
    <property type="entry name" value="TOPRIM_dom"/>
</dbReference>